<dbReference type="RefSeq" id="WP_153478473.1">
    <property type="nucleotide sequence ID" value="NZ_VWNA01000001.1"/>
</dbReference>
<sequence length="149" mass="16000">MDQPPPPDAAQAAALAAEIRALLGKLRRRLRDQADIGDLTPSQVSALLRLEREGPATASSLARAEGMRPQSMGTVIAALEAAGLVQGQPDPTDGRRILLSLTDSCREWIRRGRAARQDWLSNSLQTRLSAEDLNVVGRAVTLLARLTDG</sequence>
<reference evidence="2 3" key="1">
    <citation type="submission" date="2019-09" db="EMBL/GenBank/DDBJ databases">
        <title>Segnochrobactrum spirostomi gen. nov., sp. nov., isolated from the ciliate Spirostomum cf. yagiui and description of a novel family, Segnochrobactraceae fam. nov. within the order Rhizobiales of the class Alphaproteobacteria.</title>
        <authorList>
            <person name="Akter S."/>
            <person name="Shazib S.U.A."/>
            <person name="Shin M.K."/>
        </authorList>
    </citation>
    <scope>NUCLEOTIDE SEQUENCE [LARGE SCALE GENOMIC DNA]</scope>
    <source>
        <strain evidence="2 3">Sp-1</strain>
    </source>
</reference>
<evidence type="ECO:0000259" key="1">
    <source>
        <dbReference type="PROSITE" id="PS50995"/>
    </source>
</evidence>
<dbReference type="SUPFAM" id="SSF46785">
    <property type="entry name" value="Winged helix' DNA-binding domain"/>
    <property type="match status" value="1"/>
</dbReference>
<dbReference type="InterPro" id="IPR036388">
    <property type="entry name" value="WH-like_DNA-bd_sf"/>
</dbReference>
<dbReference type="Pfam" id="PF01047">
    <property type="entry name" value="MarR"/>
    <property type="match status" value="1"/>
</dbReference>
<dbReference type="InterPro" id="IPR036390">
    <property type="entry name" value="WH_DNA-bd_sf"/>
</dbReference>
<dbReference type="Gene3D" id="1.10.10.10">
    <property type="entry name" value="Winged helix-like DNA-binding domain superfamily/Winged helix DNA-binding domain"/>
    <property type="match status" value="1"/>
</dbReference>
<proteinExistence type="predicted"/>
<protein>
    <submittedName>
        <fullName evidence="2">MarR family transcriptional regulator</fullName>
    </submittedName>
</protein>
<evidence type="ECO:0000313" key="2">
    <source>
        <dbReference type="EMBL" id="MQT11609.1"/>
    </source>
</evidence>
<dbReference type="InterPro" id="IPR052526">
    <property type="entry name" value="HTH-type_Bedaq_tolerance"/>
</dbReference>
<gene>
    <name evidence="2" type="ORF">F0357_02750</name>
</gene>
<accession>A0A6A7Y102</accession>
<keyword evidence="3" id="KW-1185">Reference proteome</keyword>
<organism evidence="2 3">
    <name type="scientific">Segnochrobactrum spirostomi</name>
    <dbReference type="NCBI Taxonomy" id="2608987"/>
    <lineage>
        <taxon>Bacteria</taxon>
        <taxon>Pseudomonadati</taxon>
        <taxon>Pseudomonadota</taxon>
        <taxon>Alphaproteobacteria</taxon>
        <taxon>Hyphomicrobiales</taxon>
        <taxon>Segnochrobactraceae</taxon>
        <taxon>Segnochrobactrum</taxon>
    </lineage>
</organism>
<dbReference type="InterPro" id="IPR000835">
    <property type="entry name" value="HTH_MarR-typ"/>
</dbReference>
<dbReference type="SMART" id="SM00347">
    <property type="entry name" value="HTH_MARR"/>
    <property type="match status" value="1"/>
</dbReference>
<dbReference type="GO" id="GO:0003700">
    <property type="term" value="F:DNA-binding transcription factor activity"/>
    <property type="evidence" value="ECO:0007669"/>
    <property type="project" value="InterPro"/>
</dbReference>
<dbReference type="PROSITE" id="PS50995">
    <property type="entry name" value="HTH_MARR_2"/>
    <property type="match status" value="1"/>
</dbReference>
<dbReference type="EMBL" id="VWNA01000001">
    <property type="protein sequence ID" value="MQT11609.1"/>
    <property type="molecule type" value="Genomic_DNA"/>
</dbReference>
<comment type="caution">
    <text evidence="2">The sequence shown here is derived from an EMBL/GenBank/DDBJ whole genome shotgun (WGS) entry which is preliminary data.</text>
</comment>
<dbReference type="AlphaFoldDB" id="A0A6A7Y102"/>
<dbReference type="PANTHER" id="PTHR39515:SF2">
    <property type="entry name" value="HTH-TYPE TRANSCRIPTIONAL REGULATOR RV0880"/>
    <property type="match status" value="1"/>
</dbReference>
<feature type="domain" description="HTH marR-type" evidence="1">
    <location>
        <begin position="12"/>
        <end position="148"/>
    </location>
</feature>
<evidence type="ECO:0000313" key="3">
    <source>
        <dbReference type="Proteomes" id="UP000332515"/>
    </source>
</evidence>
<dbReference type="PANTHER" id="PTHR39515">
    <property type="entry name" value="CONSERVED PROTEIN"/>
    <property type="match status" value="1"/>
</dbReference>
<dbReference type="Proteomes" id="UP000332515">
    <property type="component" value="Unassembled WGS sequence"/>
</dbReference>
<name>A0A6A7Y102_9HYPH</name>